<evidence type="ECO:0000313" key="6">
    <source>
        <dbReference type="Proteomes" id="UP001432322"/>
    </source>
</evidence>
<keyword evidence="6" id="KW-1185">Reference proteome</keyword>
<dbReference type="AlphaFoldDB" id="A0AAV5WX09"/>
<reference evidence="5" key="1">
    <citation type="submission" date="2023-10" db="EMBL/GenBank/DDBJ databases">
        <title>Genome assembly of Pristionchus species.</title>
        <authorList>
            <person name="Yoshida K."/>
            <person name="Sommer R.J."/>
        </authorList>
    </citation>
    <scope>NUCLEOTIDE SEQUENCE</scope>
    <source>
        <strain evidence="5">RS5133</strain>
    </source>
</reference>
<feature type="non-terminal residue" evidence="5">
    <location>
        <position position="76"/>
    </location>
</feature>
<dbReference type="GO" id="GO:0016020">
    <property type="term" value="C:membrane"/>
    <property type="evidence" value="ECO:0007669"/>
    <property type="project" value="UniProtKB-SubCell"/>
</dbReference>
<keyword evidence="4" id="KW-0472">Membrane</keyword>
<dbReference type="EMBL" id="BTSY01000007">
    <property type="protein sequence ID" value="GMT35200.1"/>
    <property type="molecule type" value="Genomic_DNA"/>
</dbReference>
<name>A0AAV5WX09_9BILA</name>
<evidence type="ECO:0000256" key="4">
    <source>
        <dbReference type="ARBA" id="ARBA00023136"/>
    </source>
</evidence>
<dbReference type="Proteomes" id="UP001432322">
    <property type="component" value="Unassembled WGS sequence"/>
</dbReference>
<dbReference type="InterPro" id="IPR027469">
    <property type="entry name" value="Cation_efflux_TMD_sf"/>
</dbReference>
<protein>
    <submittedName>
        <fullName evidence="5">Uncharacterized protein</fullName>
    </submittedName>
</protein>
<accession>A0AAV5WX09</accession>
<evidence type="ECO:0000256" key="2">
    <source>
        <dbReference type="ARBA" id="ARBA00022692"/>
    </source>
</evidence>
<proteinExistence type="predicted"/>
<evidence type="ECO:0000256" key="3">
    <source>
        <dbReference type="ARBA" id="ARBA00022989"/>
    </source>
</evidence>
<gene>
    <name evidence="5" type="ORF">PFISCL1PPCAC_26497</name>
</gene>
<comment type="subcellular location">
    <subcellularLocation>
        <location evidence="1">Membrane</location>
        <topology evidence="1">Multi-pass membrane protein</topology>
    </subcellularLocation>
</comment>
<comment type="caution">
    <text evidence="5">The sequence shown here is derived from an EMBL/GenBank/DDBJ whole genome shotgun (WGS) entry which is preliminary data.</text>
</comment>
<keyword evidence="2" id="KW-0812">Transmembrane</keyword>
<evidence type="ECO:0000313" key="5">
    <source>
        <dbReference type="EMBL" id="GMT35200.1"/>
    </source>
</evidence>
<dbReference type="SUPFAM" id="SSF161111">
    <property type="entry name" value="Cation efflux protein transmembrane domain-like"/>
    <property type="match status" value="1"/>
</dbReference>
<keyword evidence="3" id="KW-1133">Transmembrane helix</keyword>
<feature type="non-terminal residue" evidence="5">
    <location>
        <position position="1"/>
    </location>
</feature>
<organism evidence="5 6">
    <name type="scientific">Pristionchus fissidentatus</name>
    <dbReference type="NCBI Taxonomy" id="1538716"/>
    <lineage>
        <taxon>Eukaryota</taxon>
        <taxon>Metazoa</taxon>
        <taxon>Ecdysozoa</taxon>
        <taxon>Nematoda</taxon>
        <taxon>Chromadorea</taxon>
        <taxon>Rhabditida</taxon>
        <taxon>Rhabditina</taxon>
        <taxon>Diplogasteromorpha</taxon>
        <taxon>Diplogasteroidea</taxon>
        <taxon>Neodiplogasteridae</taxon>
        <taxon>Pristionchus</taxon>
    </lineage>
</organism>
<sequence>KKTSSCCRVDPESVIISIVNFFNVVLVVTKAWASYDAHSFSIANSAIESCGDLVVGALVQAAKTIKKHSKASRFPR</sequence>
<evidence type="ECO:0000256" key="1">
    <source>
        <dbReference type="ARBA" id="ARBA00004141"/>
    </source>
</evidence>